<evidence type="ECO:0000256" key="2">
    <source>
        <dbReference type="ARBA" id="ARBA00001946"/>
    </source>
</evidence>
<keyword evidence="6 10" id="KW-0479">Metal-binding</keyword>
<dbReference type="SFLD" id="SFLDG01135">
    <property type="entry name" value="C1.5.6:_HAD__Beta-PGM__Phospha"/>
    <property type="match status" value="1"/>
</dbReference>
<name>A0A126SYB8_9BACT</name>
<evidence type="ECO:0000256" key="9">
    <source>
        <dbReference type="ARBA" id="ARBA00023277"/>
    </source>
</evidence>
<feature type="binding site" evidence="10">
    <location>
        <position position="171"/>
    </location>
    <ligand>
        <name>Mg(2+)</name>
        <dbReference type="ChEBI" id="CHEBI:18420"/>
    </ligand>
</feature>
<dbReference type="NCBIfam" id="TIGR01449">
    <property type="entry name" value="PGP_bact"/>
    <property type="match status" value="1"/>
</dbReference>
<proteinExistence type="inferred from homology"/>
<dbReference type="EC" id="3.1.3.18" evidence="5 10"/>
<evidence type="ECO:0000256" key="5">
    <source>
        <dbReference type="ARBA" id="ARBA00013078"/>
    </source>
</evidence>
<dbReference type="NCBIfam" id="NF009695">
    <property type="entry name" value="PRK13222.1-2"/>
    <property type="match status" value="1"/>
</dbReference>
<dbReference type="HAMAP" id="MF_00495">
    <property type="entry name" value="GPH_hydrolase_bact"/>
    <property type="match status" value="1"/>
</dbReference>
<dbReference type="GO" id="GO:0005829">
    <property type="term" value="C:cytosol"/>
    <property type="evidence" value="ECO:0007669"/>
    <property type="project" value="TreeGrafter"/>
</dbReference>
<dbReference type="Gene3D" id="1.10.150.240">
    <property type="entry name" value="Putative phosphatase, domain 2"/>
    <property type="match status" value="1"/>
</dbReference>
<keyword evidence="9 10" id="KW-0119">Carbohydrate metabolism</keyword>
<evidence type="ECO:0000313" key="11">
    <source>
        <dbReference type="EMBL" id="AMK59311.1"/>
    </source>
</evidence>
<dbReference type="InterPro" id="IPR023214">
    <property type="entry name" value="HAD_sf"/>
</dbReference>
<dbReference type="InterPro" id="IPR023198">
    <property type="entry name" value="PGP-like_dom2"/>
</dbReference>
<dbReference type="NCBIfam" id="TIGR01549">
    <property type="entry name" value="HAD-SF-IA-v1"/>
    <property type="match status" value="1"/>
</dbReference>
<dbReference type="EMBL" id="KU144978">
    <property type="protein sequence ID" value="AMK59311.1"/>
    <property type="molecule type" value="Genomic_DNA"/>
</dbReference>
<reference evidence="11" key="1">
    <citation type="journal article" date="2016" name="Appl. Environ. Microbiol.">
        <title>Functional Metagenomics of a Biostimulated Petroleum-Contaminated Soil Reveals an Extraordinary Diversity of Extradiol Dioxygenases.</title>
        <authorList>
            <person name="Terron-Gonzalez L."/>
            <person name="Martin-Cabello G."/>
            <person name="Ferrer M."/>
            <person name="Santero E."/>
        </authorList>
    </citation>
    <scope>NUCLEOTIDE SEQUENCE</scope>
</reference>
<comment type="function">
    <text evidence="10">Specifically catalyzes the dephosphorylation of 2-phosphoglycolate.</text>
</comment>
<dbReference type="Gene3D" id="3.40.50.1000">
    <property type="entry name" value="HAD superfamily/HAD-like"/>
    <property type="match status" value="1"/>
</dbReference>
<dbReference type="NCBIfam" id="TIGR01509">
    <property type="entry name" value="HAD-SF-IA-v3"/>
    <property type="match status" value="1"/>
</dbReference>
<dbReference type="PANTHER" id="PTHR43434:SF1">
    <property type="entry name" value="PHOSPHOGLYCOLATE PHOSPHATASE"/>
    <property type="match status" value="1"/>
</dbReference>
<feature type="binding site" evidence="10">
    <location>
        <position position="12"/>
    </location>
    <ligand>
        <name>Mg(2+)</name>
        <dbReference type="ChEBI" id="CHEBI:18420"/>
    </ligand>
</feature>
<evidence type="ECO:0000256" key="1">
    <source>
        <dbReference type="ARBA" id="ARBA00000830"/>
    </source>
</evidence>
<evidence type="ECO:0000256" key="3">
    <source>
        <dbReference type="ARBA" id="ARBA00004818"/>
    </source>
</evidence>
<accession>A0A126SYB8</accession>
<feature type="active site" description="Nucleophile" evidence="10">
    <location>
        <position position="12"/>
    </location>
</feature>
<dbReference type="UniPathway" id="UPA00865">
    <property type="reaction ID" value="UER00834"/>
</dbReference>
<organism evidence="11">
    <name type="scientific">uncultured bacterium UPO50</name>
    <dbReference type="NCBI Taxonomy" id="1776975"/>
    <lineage>
        <taxon>Bacteria</taxon>
        <taxon>environmental samples</taxon>
    </lineage>
</organism>
<protein>
    <recommendedName>
        <fullName evidence="5 10">Phosphoglycolate phosphatase</fullName>
        <shortName evidence="10">PGP</shortName>
        <shortName evidence="10">PGPase</shortName>
        <ecNumber evidence="5 10">3.1.3.18</ecNumber>
    </recommendedName>
</protein>
<dbReference type="Pfam" id="PF13419">
    <property type="entry name" value="HAD_2"/>
    <property type="match status" value="1"/>
</dbReference>
<evidence type="ECO:0000256" key="7">
    <source>
        <dbReference type="ARBA" id="ARBA00022801"/>
    </source>
</evidence>
<dbReference type="GO" id="GO:0046295">
    <property type="term" value="P:glycolate biosynthetic process"/>
    <property type="evidence" value="ECO:0007669"/>
    <property type="project" value="UniProtKB-UniRule"/>
</dbReference>
<dbReference type="SFLD" id="SFLDS00003">
    <property type="entry name" value="Haloacid_Dehalogenase"/>
    <property type="match status" value="1"/>
</dbReference>
<dbReference type="SFLD" id="SFLDG01129">
    <property type="entry name" value="C1.5:_HAD__Beta-PGM__Phosphata"/>
    <property type="match status" value="1"/>
</dbReference>
<dbReference type="AlphaFoldDB" id="A0A126SYB8"/>
<dbReference type="FunFam" id="3.40.50.1000:FF:000022">
    <property type="entry name" value="Phosphoglycolate phosphatase"/>
    <property type="match status" value="1"/>
</dbReference>
<dbReference type="InterPro" id="IPR050155">
    <property type="entry name" value="HAD-like_hydrolase_sf"/>
</dbReference>
<evidence type="ECO:0000256" key="6">
    <source>
        <dbReference type="ARBA" id="ARBA00022723"/>
    </source>
</evidence>
<keyword evidence="7 10" id="KW-0378">Hydrolase</keyword>
<comment type="pathway">
    <text evidence="3 10">Organic acid metabolism; glycolate biosynthesis; glycolate from 2-phosphoglycolate: step 1/1.</text>
</comment>
<dbReference type="GO" id="GO:0006281">
    <property type="term" value="P:DNA repair"/>
    <property type="evidence" value="ECO:0007669"/>
    <property type="project" value="TreeGrafter"/>
</dbReference>
<dbReference type="InterPro" id="IPR006439">
    <property type="entry name" value="HAD-SF_hydro_IA"/>
</dbReference>
<comment type="similarity">
    <text evidence="4 10">Belongs to the HAD-like hydrolase superfamily. CbbY/CbbZ/Gph/YieH family.</text>
</comment>
<dbReference type="GO" id="GO:0008967">
    <property type="term" value="F:phosphoglycolate phosphatase activity"/>
    <property type="evidence" value="ECO:0007669"/>
    <property type="project" value="UniProtKB-UniRule"/>
</dbReference>
<comment type="catalytic activity">
    <reaction evidence="1 10">
        <text>2-phosphoglycolate + H2O = glycolate + phosphate</text>
        <dbReference type="Rhea" id="RHEA:14369"/>
        <dbReference type="ChEBI" id="CHEBI:15377"/>
        <dbReference type="ChEBI" id="CHEBI:29805"/>
        <dbReference type="ChEBI" id="CHEBI:43474"/>
        <dbReference type="ChEBI" id="CHEBI:58033"/>
        <dbReference type="EC" id="3.1.3.18"/>
    </reaction>
</comment>
<evidence type="ECO:0000256" key="10">
    <source>
        <dbReference type="HAMAP-Rule" id="MF_00495"/>
    </source>
</evidence>
<evidence type="ECO:0000256" key="8">
    <source>
        <dbReference type="ARBA" id="ARBA00022842"/>
    </source>
</evidence>
<comment type="cofactor">
    <cofactor evidence="2 10">
        <name>Mg(2+)</name>
        <dbReference type="ChEBI" id="CHEBI:18420"/>
    </cofactor>
</comment>
<dbReference type="InterPro" id="IPR041492">
    <property type="entry name" value="HAD_2"/>
</dbReference>
<evidence type="ECO:0000256" key="4">
    <source>
        <dbReference type="ARBA" id="ARBA00006171"/>
    </source>
</evidence>
<dbReference type="SUPFAM" id="SSF56784">
    <property type="entry name" value="HAD-like"/>
    <property type="match status" value="1"/>
</dbReference>
<keyword evidence="8 10" id="KW-0460">Magnesium</keyword>
<dbReference type="InterPro" id="IPR037512">
    <property type="entry name" value="PGPase_prok"/>
</dbReference>
<dbReference type="GO" id="GO:0046872">
    <property type="term" value="F:metal ion binding"/>
    <property type="evidence" value="ECO:0007669"/>
    <property type="project" value="UniProtKB-KW"/>
</dbReference>
<sequence length="231" mass="24263">MNSPAIRSLTFDLDGTLLDTLPDLAAAANAMLAELGRPPLPPAAIAGFIGHGTTNLVARCLPEDIDATALADAEDIFGRHYAVENGRRSQPFPGVVAALDQFAEAGLPLAVVTNKPARFSEPLLAATGLMDFFRFVICGDTLAEKKPHPLPLLHACQRFGVTPAENLHIGDSRHDAAAARAAGCPVWLLPHGYNAGEPVRAADCDAIVASFDELARRVLTALSAVSPAPTF</sequence>
<dbReference type="InterPro" id="IPR036412">
    <property type="entry name" value="HAD-like_sf"/>
</dbReference>
<dbReference type="GO" id="GO:0005975">
    <property type="term" value="P:carbohydrate metabolic process"/>
    <property type="evidence" value="ECO:0007669"/>
    <property type="project" value="InterPro"/>
</dbReference>
<dbReference type="PANTHER" id="PTHR43434">
    <property type="entry name" value="PHOSPHOGLYCOLATE PHOSPHATASE"/>
    <property type="match status" value="1"/>
</dbReference>
<feature type="binding site" evidence="10">
    <location>
        <position position="14"/>
    </location>
    <ligand>
        <name>Mg(2+)</name>
        <dbReference type="ChEBI" id="CHEBI:18420"/>
    </ligand>
</feature>